<organism evidence="1 2">
    <name type="scientific">Helianthus annuus</name>
    <name type="common">Common sunflower</name>
    <dbReference type="NCBI Taxonomy" id="4232"/>
    <lineage>
        <taxon>Eukaryota</taxon>
        <taxon>Viridiplantae</taxon>
        <taxon>Streptophyta</taxon>
        <taxon>Embryophyta</taxon>
        <taxon>Tracheophyta</taxon>
        <taxon>Spermatophyta</taxon>
        <taxon>Magnoliopsida</taxon>
        <taxon>eudicotyledons</taxon>
        <taxon>Gunneridae</taxon>
        <taxon>Pentapetalae</taxon>
        <taxon>asterids</taxon>
        <taxon>campanulids</taxon>
        <taxon>Asterales</taxon>
        <taxon>Asteraceae</taxon>
        <taxon>Asteroideae</taxon>
        <taxon>Heliantheae alliance</taxon>
        <taxon>Heliantheae</taxon>
        <taxon>Helianthus</taxon>
    </lineage>
</organism>
<proteinExistence type="predicted"/>
<name>A0A9K3HMN3_HELAN</name>
<accession>A0A9K3HMN3</accession>
<dbReference type="EMBL" id="MNCJ02000326">
    <property type="protein sequence ID" value="KAF5781049.1"/>
    <property type="molecule type" value="Genomic_DNA"/>
</dbReference>
<keyword evidence="2" id="KW-1185">Reference proteome</keyword>
<evidence type="ECO:0000313" key="1">
    <source>
        <dbReference type="EMBL" id="KAF5781049.1"/>
    </source>
</evidence>
<dbReference type="Proteomes" id="UP000215914">
    <property type="component" value="Unassembled WGS sequence"/>
</dbReference>
<sequence length="79" mass="9481">MNWPAFNAQKKNQLIKRLRSQIYVQETIAYRQKSIFKLWKVGALWWGSHDSLRQNSMNRRETRGHQQLPKLPTVPLLFC</sequence>
<evidence type="ECO:0000313" key="2">
    <source>
        <dbReference type="Proteomes" id="UP000215914"/>
    </source>
</evidence>
<gene>
    <name evidence="1" type="ORF">HanXRQr2_Chr11g0478911</name>
</gene>
<comment type="caution">
    <text evidence="1">The sequence shown here is derived from an EMBL/GenBank/DDBJ whole genome shotgun (WGS) entry which is preliminary data.</text>
</comment>
<protein>
    <submittedName>
        <fullName evidence="1">Uncharacterized protein</fullName>
    </submittedName>
</protein>
<dbReference type="AlphaFoldDB" id="A0A9K3HMN3"/>
<reference evidence="1" key="2">
    <citation type="submission" date="2020-06" db="EMBL/GenBank/DDBJ databases">
        <title>Helianthus annuus Genome sequencing and assembly Release 2.</title>
        <authorList>
            <person name="Gouzy J."/>
            <person name="Langlade N."/>
            <person name="Munos S."/>
        </authorList>
    </citation>
    <scope>NUCLEOTIDE SEQUENCE</scope>
    <source>
        <tissue evidence="1">Leaves</tissue>
    </source>
</reference>
<reference evidence="1" key="1">
    <citation type="journal article" date="2017" name="Nature">
        <title>The sunflower genome provides insights into oil metabolism, flowering and Asterid evolution.</title>
        <authorList>
            <person name="Badouin H."/>
            <person name="Gouzy J."/>
            <person name="Grassa C.J."/>
            <person name="Murat F."/>
            <person name="Staton S.E."/>
            <person name="Cottret L."/>
            <person name="Lelandais-Briere C."/>
            <person name="Owens G.L."/>
            <person name="Carrere S."/>
            <person name="Mayjonade B."/>
            <person name="Legrand L."/>
            <person name="Gill N."/>
            <person name="Kane N.C."/>
            <person name="Bowers J.E."/>
            <person name="Hubner S."/>
            <person name="Bellec A."/>
            <person name="Berard A."/>
            <person name="Berges H."/>
            <person name="Blanchet N."/>
            <person name="Boniface M.C."/>
            <person name="Brunel D."/>
            <person name="Catrice O."/>
            <person name="Chaidir N."/>
            <person name="Claudel C."/>
            <person name="Donnadieu C."/>
            <person name="Faraut T."/>
            <person name="Fievet G."/>
            <person name="Helmstetter N."/>
            <person name="King M."/>
            <person name="Knapp S.J."/>
            <person name="Lai Z."/>
            <person name="Le Paslier M.C."/>
            <person name="Lippi Y."/>
            <person name="Lorenzon L."/>
            <person name="Mandel J.R."/>
            <person name="Marage G."/>
            <person name="Marchand G."/>
            <person name="Marquand E."/>
            <person name="Bret-Mestries E."/>
            <person name="Morien E."/>
            <person name="Nambeesan S."/>
            <person name="Nguyen T."/>
            <person name="Pegot-Espagnet P."/>
            <person name="Pouilly N."/>
            <person name="Raftis F."/>
            <person name="Sallet E."/>
            <person name="Schiex T."/>
            <person name="Thomas J."/>
            <person name="Vandecasteele C."/>
            <person name="Vares D."/>
            <person name="Vear F."/>
            <person name="Vautrin S."/>
            <person name="Crespi M."/>
            <person name="Mangin B."/>
            <person name="Burke J.M."/>
            <person name="Salse J."/>
            <person name="Munos S."/>
            <person name="Vincourt P."/>
            <person name="Rieseberg L.H."/>
            <person name="Langlade N.B."/>
        </authorList>
    </citation>
    <scope>NUCLEOTIDE SEQUENCE</scope>
    <source>
        <tissue evidence="1">Leaves</tissue>
    </source>
</reference>
<dbReference type="Gramene" id="mRNA:HanXRQr2_Chr11g0478911">
    <property type="protein sequence ID" value="CDS:HanXRQr2_Chr11g0478911.1"/>
    <property type="gene ID" value="HanXRQr2_Chr11g0478911"/>
</dbReference>